<dbReference type="InterPro" id="IPR032710">
    <property type="entry name" value="NTF2-like_dom_sf"/>
</dbReference>
<dbReference type="Proteomes" id="UP000326287">
    <property type="component" value="Chromosome"/>
</dbReference>
<evidence type="ECO:0000313" key="3">
    <source>
        <dbReference type="Proteomes" id="UP000326287"/>
    </source>
</evidence>
<feature type="domain" description="SnoaL-like" evidence="1">
    <location>
        <begin position="39"/>
        <end position="175"/>
    </location>
</feature>
<dbReference type="AlphaFoldDB" id="A0A5P9NHY6"/>
<dbReference type="OrthoDB" id="4571298at2"/>
<evidence type="ECO:0000259" key="1">
    <source>
        <dbReference type="Pfam" id="PF13577"/>
    </source>
</evidence>
<dbReference type="InterPro" id="IPR037401">
    <property type="entry name" value="SnoaL-like"/>
</dbReference>
<evidence type="ECO:0000313" key="2">
    <source>
        <dbReference type="EMBL" id="QFU75159.1"/>
    </source>
</evidence>
<organism evidence="2 3">
    <name type="scientific">Halioglobus maricola</name>
    <dbReference type="NCBI Taxonomy" id="2601894"/>
    <lineage>
        <taxon>Bacteria</taxon>
        <taxon>Pseudomonadati</taxon>
        <taxon>Pseudomonadota</taxon>
        <taxon>Gammaproteobacteria</taxon>
        <taxon>Cellvibrionales</taxon>
        <taxon>Halieaceae</taxon>
        <taxon>Halioglobus</taxon>
    </lineage>
</organism>
<gene>
    <name evidence="2" type="ORF">EY643_05565</name>
</gene>
<accession>A0A5P9NHY6</accession>
<keyword evidence="3" id="KW-1185">Reference proteome</keyword>
<dbReference type="KEGG" id="halc:EY643_05565"/>
<sequence length="202" mass="22384">MKRARSTALRWSSTTPPALLRVPCCGTISEEPMPESPVTVEERAAAIDLYNAYAEGVDTKNWGMVRSCFADTVYIDYATGVHDRDPSDPWPADEWVEGIKAVINGFDLTRHIISNHRFRRDGDTVVCQAYLTADHIIWENGVPEAPNAGPDELSRVVGEYTNRCALLDGRWRIVASKLVVAYSTGPDELFVTAMQRAAAIVE</sequence>
<name>A0A5P9NHY6_9GAMM</name>
<reference evidence="2 3" key="1">
    <citation type="submission" date="2019-02" db="EMBL/GenBank/DDBJ databases">
        <authorList>
            <person name="Li S.-H."/>
        </authorList>
    </citation>
    <scope>NUCLEOTIDE SEQUENCE [LARGE SCALE GENOMIC DNA]</scope>
    <source>
        <strain evidence="2 3">IMCC14385</strain>
    </source>
</reference>
<dbReference type="CDD" id="cd00531">
    <property type="entry name" value="NTF2_like"/>
    <property type="match status" value="1"/>
</dbReference>
<dbReference type="Gene3D" id="3.10.450.50">
    <property type="match status" value="1"/>
</dbReference>
<dbReference type="EMBL" id="CP036422">
    <property type="protein sequence ID" value="QFU75159.1"/>
    <property type="molecule type" value="Genomic_DNA"/>
</dbReference>
<protein>
    <submittedName>
        <fullName evidence="2">Nuclear transport factor 2 family protein</fullName>
    </submittedName>
</protein>
<dbReference type="Pfam" id="PF13577">
    <property type="entry name" value="SnoaL_4"/>
    <property type="match status" value="1"/>
</dbReference>
<dbReference type="SUPFAM" id="SSF54427">
    <property type="entry name" value="NTF2-like"/>
    <property type="match status" value="1"/>
</dbReference>
<proteinExistence type="predicted"/>